<sequence length="109" mass="11796">MSKDELDQAPGAGLGSTDLGSADVRSADPEASAFDQTWSLLRDTAEVHAARGEVAPVVRDLIASLSEDPLGEEDTTVRLTEALDSPRVRSAREARERIRADLQNEVHTR</sequence>
<reference evidence="2" key="2">
    <citation type="submission" date="2020-09" db="EMBL/GenBank/DDBJ databases">
        <authorList>
            <person name="Sun Q."/>
            <person name="Zhou Y."/>
        </authorList>
    </citation>
    <scope>NUCLEOTIDE SEQUENCE</scope>
    <source>
        <strain evidence="2">CGMCC 4.7398</strain>
    </source>
</reference>
<gene>
    <name evidence="2" type="ORF">GCM10017772_18480</name>
</gene>
<accession>A0A919FSJ6</accession>
<name>A0A919FSJ6_9MICO</name>
<dbReference type="Proteomes" id="UP000627369">
    <property type="component" value="Unassembled WGS sequence"/>
</dbReference>
<evidence type="ECO:0000313" key="3">
    <source>
        <dbReference type="Proteomes" id="UP000627369"/>
    </source>
</evidence>
<evidence type="ECO:0000256" key="1">
    <source>
        <dbReference type="SAM" id="MobiDB-lite"/>
    </source>
</evidence>
<dbReference type="EMBL" id="BNAS01000002">
    <property type="protein sequence ID" value="GHH70969.1"/>
    <property type="molecule type" value="Genomic_DNA"/>
</dbReference>
<protein>
    <submittedName>
        <fullName evidence="2">Uncharacterized protein</fullName>
    </submittedName>
</protein>
<evidence type="ECO:0000313" key="2">
    <source>
        <dbReference type="EMBL" id="GHH70969.1"/>
    </source>
</evidence>
<organism evidence="2 3">
    <name type="scientific">Promicromonospora soli</name>
    <dbReference type="NCBI Taxonomy" id="2035533"/>
    <lineage>
        <taxon>Bacteria</taxon>
        <taxon>Bacillati</taxon>
        <taxon>Actinomycetota</taxon>
        <taxon>Actinomycetes</taxon>
        <taxon>Micrococcales</taxon>
        <taxon>Promicromonosporaceae</taxon>
        <taxon>Promicromonospora</taxon>
    </lineage>
</organism>
<dbReference type="RefSeq" id="WP_189668952.1">
    <property type="nucleotide sequence ID" value="NZ_BNAS01000002.1"/>
</dbReference>
<proteinExistence type="predicted"/>
<feature type="region of interest" description="Disordered" evidence="1">
    <location>
        <begin position="1"/>
        <end position="32"/>
    </location>
</feature>
<reference evidence="2" key="1">
    <citation type="journal article" date="2014" name="Int. J. Syst. Evol. Microbiol.">
        <title>Complete genome sequence of Corynebacterium casei LMG S-19264T (=DSM 44701T), isolated from a smear-ripened cheese.</title>
        <authorList>
            <consortium name="US DOE Joint Genome Institute (JGI-PGF)"/>
            <person name="Walter F."/>
            <person name="Albersmeier A."/>
            <person name="Kalinowski J."/>
            <person name="Ruckert C."/>
        </authorList>
    </citation>
    <scope>NUCLEOTIDE SEQUENCE</scope>
    <source>
        <strain evidence="2">CGMCC 4.7398</strain>
    </source>
</reference>
<dbReference type="AlphaFoldDB" id="A0A919FSJ6"/>
<comment type="caution">
    <text evidence="2">The sequence shown here is derived from an EMBL/GenBank/DDBJ whole genome shotgun (WGS) entry which is preliminary data.</text>
</comment>
<keyword evidence="3" id="KW-1185">Reference proteome</keyword>